<evidence type="ECO:0000313" key="2">
    <source>
        <dbReference type="Proteomes" id="UP001224775"/>
    </source>
</evidence>
<evidence type="ECO:0000313" key="1">
    <source>
        <dbReference type="EMBL" id="KAK1747718.1"/>
    </source>
</evidence>
<dbReference type="InterPro" id="IPR029063">
    <property type="entry name" value="SAM-dependent_MTases_sf"/>
</dbReference>
<dbReference type="Gene3D" id="3.40.50.150">
    <property type="entry name" value="Vaccinia Virus protein VP39"/>
    <property type="match status" value="1"/>
</dbReference>
<name>A0AAD9DJF4_9STRA</name>
<dbReference type="InterPro" id="IPR019410">
    <property type="entry name" value="Methyltransf_16"/>
</dbReference>
<comment type="caution">
    <text evidence="1">The sequence shown here is derived from an EMBL/GenBank/DDBJ whole genome shotgun (WGS) entry which is preliminary data.</text>
</comment>
<dbReference type="SUPFAM" id="SSF53335">
    <property type="entry name" value="S-adenosyl-L-methionine-dependent methyltransferases"/>
    <property type="match status" value="1"/>
</dbReference>
<dbReference type="PANTHER" id="PTHR14614">
    <property type="entry name" value="HEPATOCELLULAR CARCINOMA-ASSOCIATED ANTIGEN"/>
    <property type="match status" value="1"/>
</dbReference>
<proteinExistence type="predicted"/>
<dbReference type="Proteomes" id="UP001224775">
    <property type="component" value="Unassembled WGS sequence"/>
</dbReference>
<evidence type="ECO:0008006" key="3">
    <source>
        <dbReference type="Google" id="ProtNLM"/>
    </source>
</evidence>
<dbReference type="Pfam" id="PF10294">
    <property type="entry name" value="Methyltransf_16"/>
    <property type="match status" value="1"/>
</dbReference>
<protein>
    <recommendedName>
        <fullName evidence="3">Methyltransferase domain-containing protein</fullName>
    </recommendedName>
</protein>
<reference evidence="1" key="1">
    <citation type="submission" date="2023-06" db="EMBL/GenBank/DDBJ databases">
        <title>Survivors Of The Sea: Transcriptome response of Skeletonema marinoi to long-term dormancy.</title>
        <authorList>
            <person name="Pinder M.I.M."/>
            <person name="Kourtchenko O."/>
            <person name="Robertson E.K."/>
            <person name="Larsson T."/>
            <person name="Maumus F."/>
            <person name="Osuna-Cruz C.M."/>
            <person name="Vancaester E."/>
            <person name="Stenow R."/>
            <person name="Vandepoele K."/>
            <person name="Ploug H."/>
            <person name="Bruchert V."/>
            <person name="Godhe A."/>
            <person name="Topel M."/>
        </authorList>
    </citation>
    <scope>NUCLEOTIDE SEQUENCE</scope>
    <source>
        <strain evidence="1">R05AC</strain>
    </source>
</reference>
<sequence length="259" mass="29400">MIISAQQRLLTLSCGSQINVNPTPLRRDDDNSPWCYTFSVSPVIIDDDVRSSTLPPRANFLATQVWPSSRIASTIIEQYLDPSWKVCELGCGPGLPSLTAAMKGSEVIATDLDECALEMVEAAAREQGFLIDQRFQTQQFDLTSRQNVLPDVDLYVMSDVFESSNVAESAAYHVQSILSKNSNSQSKRRVWVFAQSDRAQRETFLDVMREAYDETLEWSLNQNPDLDSELWLLTWTKLQSNTIEENLCRRNRNEMFEVG</sequence>
<accession>A0AAD9DJF4</accession>
<dbReference type="AlphaFoldDB" id="A0AAD9DJF4"/>
<organism evidence="1 2">
    <name type="scientific">Skeletonema marinoi</name>
    <dbReference type="NCBI Taxonomy" id="267567"/>
    <lineage>
        <taxon>Eukaryota</taxon>
        <taxon>Sar</taxon>
        <taxon>Stramenopiles</taxon>
        <taxon>Ochrophyta</taxon>
        <taxon>Bacillariophyta</taxon>
        <taxon>Coscinodiscophyceae</taxon>
        <taxon>Thalassiosirophycidae</taxon>
        <taxon>Thalassiosirales</taxon>
        <taxon>Skeletonemataceae</taxon>
        <taxon>Skeletonema</taxon>
        <taxon>Skeletonema marinoi-dohrnii complex</taxon>
    </lineage>
</organism>
<gene>
    <name evidence="1" type="ORF">QTG54_001681</name>
</gene>
<keyword evidence="2" id="KW-1185">Reference proteome</keyword>
<dbReference type="EMBL" id="JATAAI010000002">
    <property type="protein sequence ID" value="KAK1747718.1"/>
    <property type="molecule type" value="Genomic_DNA"/>
</dbReference>
<dbReference type="PANTHER" id="PTHR14614:SF163">
    <property type="entry name" value="METHYLTRANSFERASE SMALL DOMAIN-CONTAINING PROTEIN"/>
    <property type="match status" value="1"/>
</dbReference>